<protein>
    <submittedName>
        <fullName evidence="10">MADS-box protein FBP24-like</fullName>
    </submittedName>
</protein>
<evidence type="ECO:0000256" key="6">
    <source>
        <dbReference type="SAM" id="Coils"/>
    </source>
</evidence>
<evidence type="ECO:0000256" key="1">
    <source>
        <dbReference type="ARBA" id="ARBA00004123"/>
    </source>
</evidence>
<dbReference type="Gene3D" id="3.40.1810.10">
    <property type="entry name" value="Transcription factor, MADS-box"/>
    <property type="match status" value="1"/>
</dbReference>
<dbReference type="PRINTS" id="PR00404">
    <property type="entry name" value="MADSDOMAIN"/>
</dbReference>
<evidence type="ECO:0000256" key="3">
    <source>
        <dbReference type="ARBA" id="ARBA00023125"/>
    </source>
</evidence>
<dbReference type="PROSITE" id="PS50066">
    <property type="entry name" value="MADS_BOX_2"/>
    <property type="match status" value="1"/>
</dbReference>
<organism evidence="9 10">
    <name type="scientific">Solanum pennellii</name>
    <name type="common">Tomato</name>
    <name type="synonym">Lycopersicon pennellii</name>
    <dbReference type="NCBI Taxonomy" id="28526"/>
    <lineage>
        <taxon>Eukaryota</taxon>
        <taxon>Viridiplantae</taxon>
        <taxon>Streptophyta</taxon>
        <taxon>Embryophyta</taxon>
        <taxon>Tracheophyta</taxon>
        <taxon>Spermatophyta</taxon>
        <taxon>Magnoliopsida</taxon>
        <taxon>eudicotyledons</taxon>
        <taxon>Gunneridae</taxon>
        <taxon>Pentapetalae</taxon>
        <taxon>asterids</taxon>
        <taxon>lamiids</taxon>
        <taxon>Solanales</taxon>
        <taxon>Solanaceae</taxon>
        <taxon>Solanoideae</taxon>
        <taxon>Solaneae</taxon>
        <taxon>Solanum</taxon>
        <taxon>Solanum subgen. Lycopersicon</taxon>
    </lineage>
</organism>
<dbReference type="SUPFAM" id="SSF55455">
    <property type="entry name" value="SRF-like"/>
    <property type="match status" value="1"/>
</dbReference>
<keyword evidence="4" id="KW-0804">Transcription</keyword>
<evidence type="ECO:0000313" key="10">
    <source>
        <dbReference type="RefSeq" id="XP_015057368.1"/>
    </source>
</evidence>
<dbReference type="SMART" id="SM00432">
    <property type="entry name" value="MADS"/>
    <property type="match status" value="1"/>
</dbReference>
<proteinExistence type="predicted"/>
<keyword evidence="2" id="KW-0805">Transcription regulation</keyword>
<keyword evidence="9" id="KW-1185">Reference proteome</keyword>
<evidence type="ECO:0000259" key="7">
    <source>
        <dbReference type="PROSITE" id="PS50066"/>
    </source>
</evidence>
<reference evidence="10" key="2">
    <citation type="submission" date="2025-08" db="UniProtKB">
        <authorList>
            <consortium name="RefSeq"/>
        </authorList>
    </citation>
    <scope>IDENTIFICATION</scope>
</reference>
<dbReference type="CDD" id="cd00265">
    <property type="entry name" value="MADS_MEF2_like"/>
    <property type="match status" value="1"/>
</dbReference>
<dbReference type="Pfam" id="PF01486">
    <property type="entry name" value="K-box"/>
    <property type="match status" value="1"/>
</dbReference>
<dbReference type="InterPro" id="IPR002487">
    <property type="entry name" value="TF_Kbox"/>
</dbReference>
<comment type="subcellular location">
    <subcellularLocation>
        <location evidence="1">Nucleus</location>
    </subcellularLocation>
</comment>
<reference evidence="9" key="1">
    <citation type="journal article" date="2014" name="Nat. Genet.">
        <title>The genome of the stress-tolerant wild tomato species Solanum pennellii.</title>
        <authorList>
            <person name="Bolger A."/>
            <person name="Scossa F."/>
            <person name="Bolger M.E."/>
            <person name="Lanz C."/>
            <person name="Maumus F."/>
            <person name="Tohge T."/>
            <person name="Quesneville H."/>
            <person name="Alseekh S."/>
            <person name="Sorensen I."/>
            <person name="Lichtenstein G."/>
            <person name="Fich E.A."/>
            <person name="Conte M."/>
            <person name="Keller H."/>
            <person name="Schneeberger K."/>
            <person name="Schwacke R."/>
            <person name="Ofner I."/>
            <person name="Vrebalov J."/>
            <person name="Xu Y."/>
            <person name="Osorio S."/>
            <person name="Aflitos S.A."/>
            <person name="Schijlen E."/>
            <person name="Jimenez-Gomez J.M."/>
            <person name="Ryngajllo M."/>
            <person name="Kimura S."/>
            <person name="Kumar R."/>
            <person name="Koenig D."/>
            <person name="Headland L.R."/>
            <person name="Maloof J.N."/>
            <person name="Sinha N."/>
            <person name="van Ham R.C."/>
            <person name="Lankhorst R.K."/>
            <person name="Mao L."/>
            <person name="Vogel A."/>
            <person name="Arsova B."/>
            <person name="Panstruga R."/>
            <person name="Fei Z."/>
            <person name="Rose J.K."/>
            <person name="Zamir D."/>
            <person name="Carrari F."/>
            <person name="Giovannoni J.J."/>
            <person name="Weigel D."/>
            <person name="Usadel B."/>
            <person name="Fernie A.R."/>
        </authorList>
    </citation>
    <scope>NUCLEOTIDE SEQUENCE [LARGE SCALE GENOMIC DNA]</scope>
    <source>
        <strain evidence="9">cv. LA0716</strain>
    </source>
</reference>
<dbReference type="PROSITE" id="PS51297">
    <property type="entry name" value="K_BOX"/>
    <property type="match status" value="1"/>
</dbReference>
<dbReference type="InterPro" id="IPR033896">
    <property type="entry name" value="MEF2-like_N"/>
</dbReference>
<dbReference type="InterPro" id="IPR036879">
    <property type="entry name" value="TF_MADSbox_sf"/>
</dbReference>
<evidence type="ECO:0000259" key="8">
    <source>
        <dbReference type="PROSITE" id="PS51297"/>
    </source>
</evidence>
<dbReference type="Proteomes" id="UP000694930">
    <property type="component" value="Chromosome 11"/>
</dbReference>
<dbReference type="PROSITE" id="PS00350">
    <property type="entry name" value="MADS_BOX_1"/>
    <property type="match status" value="1"/>
</dbReference>
<evidence type="ECO:0000256" key="2">
    <source>
        <dbReference type="ARBA" id="ARBA00023015"/>
    </source>
</evidence>
<keyword evidence="6" id="KW-0175">Coiled coil</keyword>
<accession>A0ABM1FIM4</accession>
<dbReference type="Pfam" id="PF00319">
    <property type="entry name" value="SRF-TF"/>
    <property type="match status" value="1"/>
</dbReference>
<dbReference type="InterPro" id="IPR002100">
    <property type="entry name" value="TF_MADSbox"/>
</dbReference>
<feature type="domain" description="MADS-box" evidence="7">
    <location>
        <begin position="1"/>
        <end position="61"/>
    </location>
</feature>
<keyword evidence="3" id="KW-0238">DNA-binding</keyword>
<name>A0ABM1FIM4_SOLPN</name>
<keyword evidence="5" id="KW-0539">Nucleus</keyword>
<evidence type="ECO:0000313" key="9">
    <source>
        <dbReference type="Proteomes" id="UP000694930"/>
    </source>
</evidence>
<evidence type="ECO:0000256" key="5">
    <source>
        <dbReference type="ARBA" id="ARBA00023242"/>
    </source>
</evidence>
<feature type="domain" description="K-box" evidence="8">
    <location>
        <begin position="85"/>
        <end position="178"/>
    </location>
</feature>
<sequence length="254" mass="29573">MGRGKIEVKRIENKTSRQVTFSKRRAGLLKKTHELSVLCDAQIGLIIFSTKGKLFEYTTQPHSMGEIINKYLQTTGASLPIHDHRVEQYDEITKMKRETLNLELSLQRYKGDELNSAQYDELNELEKQLENSINKIRARKLELLQQQMENLKRTEKMLEKENHDMCQWLMKYEMYKQQPVAMMEQQEEAAITELNLLGEQPLLAQFSFFGDQHQLGTTSNSSAYHLQTSHPFTPATYGKNTRDISSYFSICEII</sequence>
<evidence type="ECO:0000256" key="4">
    <source>
        <dbReference type="ARBA" id="ARBA00023163"/>
    </source>
</evidence>
<gene>
    <name evidence="10" type="primary">LOC107003545</name>
</gene>
<dbReference type="PANTHER" id="PTHR48019">
    <property type="entry name" value="SERUM RESPONSE FACTOR HOMOLOG"/>
    <property type="match status" value="1"/>
</dbReference>
<feature type="coiled-coil region" evidence="6">
    <location>
        <begin position="115"/>
        <end position="164"/>
    </location>
</feature>
<dbReference type="RefSeq" id="XP_015057368.1">
    <property type="nucleotide sequence ID" value="XM_015201882.2"/>
</dbReference>
<dbReference type="InterPro" id="IPR050142">
    <property type="entry name" value="MADS-box/MEF2_TF"/>
</dbReference>
<dbReference type="GeneID" id="107003545"/>